<sequence>MFTQLNPTIPLHLLGKNWPMGRAENRLITKDKQDAAQGAQDAQDTTTASCAERRALA</sequence>
<dbReference type="Proteomes" id="UP000538566">
    <property type="component" value="Unassembled WGS sequence"/>
</dbReference>
<evidence type="ECO:0000313" key="3">
    <source>
        <dbReference type="Proteomes" id="UP000538566"/>
    </source>
</evidence>
<accession>A0A7W7AB03</accession>
<evidence type="ECO:0000313" key="2">
    <source>
        <dbReference type="EMBL" id="MBB4612945.1"/>
    </source>
</evidence>
<protein>
    <submittedName>
        <fullName evidence="2">Uncharacterized protein</fullName>
    </submittedName>
</protein>
<gene>
    <name evidence="2" type="ORF">GGR37_001204</name>
</gene>
<proteinExistence type="predicted"/>
<feature type="region of interest" description="Disordered" evidence="1">
    <location>
        <begin position="31"/>
        <end position="57"/>
    </location>
</feature>
<dbReference type="AlphaFoldDB" id="A0A7W7AB03"/>
<dbReference type="EMBL" id="JACHOA010000002">
    <property type="protein sequence ID" value="MBB4612945.1"/>
    <property type="molecule type" value="Genomic_DNA"/>
</dbReference>
<organism evidence="2 3">
    <name type="scientific">Novosphingobium taihuense</name>
    <dbReference type="NCBI Taxonomy" id="260085"/>
    <lineage>
        <taxon>Bacteria</taxon>
        <taxon>Pseudomonadati</taxon>
        <taxon>Pseudomonadota</taxon>
        <taxon>Alphaproteobacteria</taxon>
        <taxon>Sphingomonadales</taxon>
        <taxon>Sphingomonadaceae</taxon>
        <taxon>Novosphingobium</taxon>
    </lineage>
</organism>
<comment type="caution">
    <text evidence="2">The sequence shown here is derived from an EMBL/GenBank/DDBJ whole genome shotgun (WGS) entry which is preliminary data.</text>
</comment>
<reference evidence="2 3" key="1">
    <citation type="submission" date="2020-08" db="EMBL/GenBank/DDBJ databases">
        <title>Genomic Encyclopedia of Type Strains, Phase IV (KMG-IV): sequencing the most valuable type-strain genomes for metagenomic binning, comparative biology and taxonomic classification.</title>
        <authorList>
            <person name="Goeker M."/>
        </authorList>
    </citation>
    <scope>NUCLEOTIDE SEQUENCE [LARGE SCALE GENOMIC DNA]</scope>
    <source>
        <strain evidence="2 3">DSM 17507</strain>
    </source>
</reference>
<name>A0A7W7AB03_9SPHN</name>
<keyword evidence="3" id="KW-1185">Reference proteome</keyword>
<dbReference type="RefSeq" id="WP_158637782.1">
    <property type="nucleotide sequence ID" value="NZ_JACHOA010000002.1"/>
</dbReference>
<feature type="compositionally biased region" description="Low complexity" evidence="1">
    <location>
        <begin position="35"/>
        <end position="48"/>
    </location>
</feature>
<evidence type="ECO:0000256" key="1">
    <source>
        <dbReference type="SAM" id="MobiDB-lite"/>
    </source>
</evidence>